<dbReference type="InterPro" id="IPR036388">
    <property type="entry name" value="WH-like_DNA-bd_sf"/>
</dbReference>
<evidence type="ECO:0000256" key="2">
    <source>
        <dbReference type="ARBA" id="ARBA00022491"/>
    </source>
</evidence>
<evidence type="ECO:0000256" key="1">
    <source>
        <dbReference type="ARBA" id="ARBA00007957"/>
    </source>
</evidence>
<dbReference type="Pfam" id="PF01475">
    <property type="entry name" value="FUR"/>
    <property type="match status" value="1"/>
</dbReference>
<dbReference type="GO" id="GO:0000976">
    <property type="term" value="F:transcription cis-regulatory region binding"/>
    <property type="evidence" value="ECO:0007669"/>
    <property type="project" value="TreeGrafter"/>
</dbReference>
<organism evidence="8 9">
    <name type="scientific">Desulforhopalus singaporensis</name>
    <dbReference type="NCBI Taxonomy" id="91360"/>
    <lineage>
        <taxon>Bacteria</taxon>
        <taxon>Pseudomonadati</taxon>
        <taxon>Thermodesulfobacteriota</taxon>
        <taxon>Desulfobulbia</taxon>
        <taxon>Desulfobulbales</taxon>
        <taxon>Desulfocapsaceae</taxon>
        <taxon>Desulforhopalus</taxon>
    </lineage>
</organism>
<dbReference type="InterPro" id="IPR036390">
    <property type="entry name" value="WH_DNA-bd_sf"/>
</dbReference>
<feature type="binding site" evidence="7">
    <location>
        <position position="140"/>
    </location>
    <ligand>
        <name>Zn(2+)</name>
        <dbReference type="ChEBI" id="CHEBI:29105"/>
    </ligand>
</feature>
<comment type="similarity">
    <text evidence="1">Belongs to the Fur family.</text>
</comment>
<keyword evidence="4" id="KW-0805">Transcription regulation</keyword>
<keyword evidence="5" id="KW-0238">DNA-binding</keyword>
<keyword evidence="7" id="KW-0479">Metal-binding</keyword>
<protein>
    <submittedName>
        <fullName evidence="8">Fur family transcriptional regulator, ferric uptake regulator</fullName>
    </submittedName>
</protein>
<evidence type="ECO:0000256" key="7">
    <source>
        <dbReference type="PIRSR" id="PIRSR602481-1"/>
    </source>
</evidence>
<proteinExistence type="inferred from homology"/>
<keyword evidence="3 7" id="KW-0862">Zinc</keyword>
<evidence type="ECO:0000256" key="6">
    <source>
        <dbReference type="ARBA" id="ARBA00023163"/>
    </source>
</evidence>
<comment type="cofactor">
    <cofactor evidence="7">
        <name>Zn(2+)</name>
        <dbReference type="ChEBI" id="CHEBI:29105"/>
    </cofactor>
    <text evidence="7">Binds 1 zinc ion per subunit.</text>
</comment>
<keyword evidence="2" id="KW-0678">Repressor</keyword>
<dbReference type="SUPFAM" id="SSF46785">
    <property type="entry name" value="Winged helix' DNA-binding domain"/>
    <property type="match status" value="1"/>
</dbReference>
<accession>A0A1H0QAR4</accession>
<name>A0A1H0QAR4_9BACT</name>
<evidence type="ECO:0000313" key="8">
    <source>
        <dbReference type="EMBL" id="SDP14461.1"/>
    </source>
</evidence>
<feature type="binding site" evidence="7">
    <location>
        <position position="97"/>
    </location>
    <ligand>
        <name>Zn(2+)</name>
        <dbReference type="ChEBI" id="CHEBI:29105"/>
    </ligand>
</feature>
<dbReference type="Gene3D" id="3.30.1490.190">
    <property type="match status" value="1"/>
</dbReference>
<keyword evidence="9" id="KW-1185">Reference proteome</keyword>
<dbReference type="AlphaFoldDB" id="A0A1H0QAR4"/>
<dbReference type="Proteomes" id="UP000199073">
    <property type="component" value="Unassembled WGS sequence"/>
</dbReference>
<dbReference type="GO" id="GO:0008270">
    <property type="term" value="F:zinc ion binding"/>
    <property type="evidence" value="ECO:0007669"/>
    <property type="project" value="TreeGrafter"/>
</dbReference>
<dbReference type="PANTHER" id="PTHR33202">
    <property type="entry name" value="ZINC UPTAKE REGULATION PROTEIN"/>
    <property type="match status" value="1"/>
</dbReference>
<dbReference type="GO" id="GO:0003700">
    <property type="term" value="F:DNA-binding transcription factor activity"/>
    <property type="evidence" value="ECO:0007669"/>
    <property type="project" value="InterPro"/>
</dbReference>
<dbReference type="GO" id="GO:0045892">
    <property type="term" value="P:negative regulation of DNA-templated transcription"/>
    <property type="evidence" value="ECO:0007669"/>
    <property type="project" value="TreeGrafter"/>
</dbReference>
<dbReference type="PANTHER" id="PTHR33202:SF7">
    <property type="entry name" value="FERRIC UPTAKE REGULATION PROTEIN"/>
    <property type="match status" value="1"/>
</dbReference>
<keyword evidence="6" id="KW-0804">Transcription</keyword>
<evidence type="ECO:0000256" key="5">
    <source>
        <dbReference type="ARBA" id="ARBA00023125"/>
    </source>
</evidence>
<dbReference type="InterPro" id="IPR002481">
    <property type="entry name" value="FUR"/>
</dbReference>
<dbReference type="GO" id="GO:1900376">
    <property type="term" value="P:regulation of secondary metabolite biosynthetic process"/>
    <property type="evidence" value="ECO:0007669"/>
    <property type="project" value="TreeGrafter"/>
</dbReference>
<evidence type="ECO:0000256" key="3">
    <source>
        <dbReference type="ARBA" id="ARBA00022833"/>
    </source>
</evidence>
<sequence length="147" mass="16491">MCELCDYNLMLEEAGLAPNDNRLRILEVIGANAYPLTAAEIFAVIDRTKPVNRVTVYRILDSLVQRRIVEKISGSSRAAHYGLAPNDNHLPHPHFHCTSCGLVDCLAPETLSVDQDRLMKTFAGEIERVDVRIEGTCRNCLKLKNRT</sequence>
<evidence type="ECO:0000256" key="4">
    <source>
        <dbReference type="ARBA" id="ARBA00023015"/>
    </source>
</evidence>
<dbReference type="STRING" id="91360.SAMN05660330_01926"/>
<gene>
    <name evidence="8" type="ORF">SAMN05660330_01926</name>
</gene>
<feature type="binding site" evidence="7">
    <location>
        <position position="137"/>
    </location>
    <ligand>
        <name>Zn(2+)</name>
        <dbReference type="ChEBI" id="CHEBI:29105"/>
    </ligand>
</feature>
<evidence type="ECO:0000313" key="9">
    <source>
        <dbReference type="Proteomes" id="UP000199073"/>
    </source>
</evidence>
<feature type="binding site" evidence="7">
    <location>
        <position position="100"/>
    </location>
    <ligand>
        <name>Zn(2+)</name>
        <dbReference type="ChEBI" id="CHEBI:29105"/>
    </ligand>
</feature>
<dbReference type="InterPro" id="IPR043135">
    <property type="entry name" value="Fur_C"/>
</dbReference>
<dbReference type="OrthoDB" id="8659436at2"/>
<dbReference type="EMBL" id="FNJI01000011">
    <property type="protein sequence ID" value="SDP14461.1"/>
    <property type="molecule type" value="Genomic_DNA"/>
</dbReference>
<dbReference type="Gene3D" id="1.10.10.10">
    <property type="entry name" value="Winged helix-like DNA-binding domain superfamily/Winged helix DNA-binding domain"/>
    <property type="match status" value="1"/>
</dbReference>
<reference evidence="8 9" key="1">
    <citation type="submission" date="2016-10" db="EMBL/GenBank/DDBJ databases">
        <authorList>
            <person name="de Groot N.N."/>
        </authorList>
    </citation>
    <scope>NUCLEOTIDE SEQUENCE [LARGE SCALE GENOMIC DNA]</scope>
    <source>
        <strain evidence="8 9">DSM 12130</strain>
    </source>
</reference>
<dbReference type="RefSeq" id="WP_092222211.1">
    <property type="nucleotide sequence ID" value="NZ_FNJI01000011.1"/>
</dbReference>